<dbReference type="OrthoDB" id="9787541at2"/>
<dbReference type="EMBL" id="FNHF01000002">
    <property type="protein sequence ID" value="SDM26370.1"/>
    <property type="molecule type" value="Genomic_DNA"/>
</dbReference>
<dbReference type="PROSITE" id="PS50928">
    <property type="entry name" value="ABC_TM1"/>
    <property type="match status" value="1"/>
</dbReference>
<proteinExistence type="inferred from homology"/>
<evidence type="ECO:0000256" key="7">
    <source>
        <dbReference type="RuleBase" id="RU363032"/>
    </source>
</evidence>
<dbReference type="CDD" id="cd06261">
    <property type="entry name" value="TM_PBP2"/>
    <property type="match status" value="1"/>
</dbReference>
<reference evidence="10" key="1">
    <citation type="submission" date="2016-10" db="EMBL/GenBank/DDBJ databases">
        <authorList>
            <person name="Varghese N."/>
            <person name="Submissions S."/>
        </authorList>
    </citation>
    <scope>NUCLEOTIDE SEQUENCE [LARGE SCALE GENOMIC DNA]</scope>
    <source>
        <strain evidence="10">CGMCC 1.6199</strain>
    </source>
</reference>
<feature type="domain" description="ABC transmembrane type-1" evidence="8">
    <location>
        <begin position="84"/>
        <end position="297"/>
    </location>
</feature>
<evidence type="ECO:0000256" key="4">
    <source>
        <dbReference type="ARBA" id="ARBA00022692"/>
    </source>
</evidence>
<keyword evidence="4 7" id="KW-0812">Transmembrane</keyword>
<dbReference type="PANTHER" id="PTHR30193">
    <property type="entry name" value="ABC TRANSPORTER PERMEASE PROTEIN"/>
    <property type="match status" value="1"/>
</dbReference>
<evidence type="ECO:0000256" key="6">
    <source>
        <dbReference type="ARBA" id="ARBA00023136"/>
    </source>
</evidence>
<comment type="subcellular location">
    <subcellularLocation>
        <location evidence="1 7">Cell membrane</location>
        <topology evidence="1 7">Multi-pass membrane protein</topology>
    </subcellularLocation>
</comment>
<feature type="transmembrane region" description="Helical" evidence="7">
    <location>
        <begin position="228"/>
        <end position="245"/>
    </location>
</feature>
<keyword evidence="10" id="KW-1185">Reference proteome</keyword>
<accession>A0A1G9RTG1</accession>
<feature type="transmembrane region" description="Helical" evidence="7">
    <location>
        <begin position="170"/>
        <end position="192"/>
    </location>
</feature>
<dbReference type="InterPro" id="IPR051393">
    <property type="entry name" value="ABC_transporter_permease"/>
</dbReference>
<evidence type="ECO:0000256" key="2">
    <source>
        <dbReference type="ARBA" id="ARBA00022448"/>
    </source>
</evidence>
<dbReference type="Pfam" id="PF00528">
    <property type="entry name" value="BPD_transp_1"/>
    <property type="match status" value="1"/>
</dbReference>
<keyword evidence="2 7" id="KW-0813">Transport</keyword>
<evidence type="ECO:0000313" key="9">
    <source>
        <dbReference type="EMBL" id="SDM26370.1"/>
    </source>
</evidence>
<evidence type="ECO:0000256" key="1">
    <source>
        <dbReference type="ARBA" id="ARBA00004651"/>
    </source>
</evidence>
<keyword evidence="5 7" id="KW-1133">Transmembrane helix</keyword>
<feature type="transmembrane region" description="Helical" evidence="7">
    <location>
        <begin position="276"/>
        <end position="298"/>
    </location>
</feature>
<evidence type="ECO:0000256" key="5">
    <source>
        <dbReference type="ARBA" id="ARBA00022989"/>
    </source>
</evidence>
<dbReference type="SUPFAM" id="SSF161098">
    <property type="entry name" value="MetI-like"/>
    <property type="match status" value="1"/>
</dbReference>
<dbReference type="Gene3D" id="1.10.3720.10">
    <property type="entry name" value="MetI-like"/>
    <property type="match status" value="1"/>
</dbReference>
<dbReference type="STRING" id="482461.SAMN05216244_2123"/>
<dbReference type="AlphaFoldDB" id="A0A1G9RTG1"/>
<keyword evidence="9" id="KW-0762">Sugar transport</keyword>
<dbReference type="RefSeq" id="WP_074598765.1">
    <property type="nucleotide sequence ID" value="NZ_FNHF01000002.1"/>
</dbReference>
<keyword evidence="3" id="KW-1003">Cell membrane</keyword>
<dbReference type="GO" id="GO:0005886">
    <property type="term" value="C:plasma membrane"/>
    <property type="evidence" value="ECO:0007669"/>
    <property type="project" value="UniProtKB-SubCell"/>
</dbReference>
<feature type="transmembrane region" description="Helical" evidence="7">
    <location>
        <begin position="90"/>
        <end position="110"/>
    </location>
</feature>
<name>A0A1G9RTG1_9BACI</name>
<evidence type="ECO:0000313" key="10">
    <source>
        <dbReference type="Proteomes" id="UP000182347"/>
    </source>
</evidence>
<dbReference type="InterPro" id="IPR000515">
    <property type="entry name" value="MetI-like"/>
</dbReference>
<dbReference type="PANTHER" id="PTHR30193:SF37">
    <property type="entry name" value="INNER MEMBRANE ABC TRANSPORTER PERMEASE PROTEIN YCJO"/>
    <property type="match status" value="1"/>
</dbReference>
<feature type="transmembrane region" description="Helical" evidence="7">
    <location>
        <begin position="122"/>
        <end position="143"/>
    </location>
</feature>
<keyword evidence="6 7" id="KW-0472">Membrane</keyword>
<comment type="similarity">
    <text evidence="7">Belongs to the binding-protein-dependent transport system permease family.</text>
</comment>
<dbReference type="InterPro" id="IPR035906">
    <property type="entry name" value="MetI-like_sf"/>
</dbReference>
<gene>
    <name evidence="9" type="ORF">SAMN05216244_2123</name>
</gene>
<feature type="transmembrane region" description="Helical" evidence="7">
    <location>
        <begin position="21"/>
        <end position="45"/>
    </location>
</feature>
<dbReference type="Proteomes" id="UP000182347">
    <property type="component" value="Unassembled WGS sequence"/>
</dbReference>
<evidence type="ECO:0000256" key="3">
    <source>
        <dbReference type="ARBA" id="ARBA00022475"/>
    </source>
</evidence>
<dbReference type="GO" id="GO:0055085">
    <property type="term" value="P:transmembrane transport"/>
    <property type="evidence" value="ECO:0007669"/>
    <property type="project" value="InterPro"/>
</dbReference>
<protein>
    <submittedName>
        <fullName evidence="9">Multiple sugar transport system permease protein</fullName>
    </submittedName>
</protein>
<sequence length="311" mass="35198">MDEVKQPISKAKRDRRSKLTSFLFVLPYLIMFLAFLFFPLIYGIYISLNDYNLLAQDHPFIGFDNYARIFNPDSAMFTLFFDGLWNTVKFVVFSVPLLVIIGLALALLLNSLPGKIRGLFRTIYFIPYAISVSVISILFLWILDTNSGLLNNFLMNLGFDPVPWLTRQPFAWISLVGATVWWTLGFNMIIFINALNEVPEDMYEASAIDGATAWQKFIHITLPSIRPIMLFVVITSTIASFNVYGQPYLMTRGGPGDSTEVLLMGIVDLAFEQRELGIASAMALLMSLIMIAVSIVQFKISNRNQEGRKAR</sequence>
<organism evidence="9 10">
    <name type="scientific">Sediminibacillus halophilus</name>
    <dbReference type="NCBI Taxonomy" id="482461"/>
    <lineage>
        <taxon>Bacteria</taxon>
        <taxon>Bacillati</taxon>
        <taxon>Bacillota</taxon>
        <taxon>Bacilli</taxon>
        <taxon>Bacillales</taxon>
        <taxon>Bacillaceae</taxon>
        <taxon>Sediminibacillus</taxon>
    </lineage>
</organism>
<evidence type="ECO:0000259" key="8">
    <source>
        <dbReference type="PROSITE" id="PS50928"/>
    </source>
</evidence>